<evidence type="ECO:0000256" key="1">
    <source>
        <dbReference type="SAM" id="Phobius"/>
    </source>
</evidence>
<sequence length="177" mass="19215">MRWTSKSSTNKRMKGPEIWYQEDQIHLVRPVCIPSSYLGPRGGREASRRPTLAQARNRPAMAMISLDALLLWAAILAGLALTRLPYEELPGSGGALVPSVFFRDEPAGFYAFVLALVLSASSAAGAIMHRRSFPGYASLCRRAAVASMVAAFGALLWVSWRSAWIPWGPKPGTIADG</sequence>
<keyword evidence="3" id="KW-1185">Reference proteome</keyword>
<feature type="transmembrane region" description="Helical" evidence="1">
    <location>
        <begin position="107"/>
        <end position="127"/>
    </location>
</feature>
<name>A0AAQ3QFI8_9LILI</name>
<organism evidence="2 3">
    <name type="scientific">Canna indica</name>
    <name type="common">Indian-shot</name>
    <dbReference type="NCBI Taxonomy" id="4628"/>
    <lineage>
        <taxon>Eukaryota</taxon>
        <taxon>Viridiplantae</taxon>
        <taxon>Streptophyta</taxon>
        <taxon>Embryophyta</taxon>
        <taxon>Tracheophyta</taxon>
        <taxon>Spermatophyta</taxon>
        <taxon>Magnoliopsida</taxon>
        <taxon>Liliopsida</taxon>
        <taxon>Zingiberales</taxon>
        <taxon>Cannaceae</taxon>
        <taxon>Canna</taxon>
    </lineage>
</organism>
<gene>
    <name evidence="2" type="ORF">Cni_G17842</name>
</gene>
<dbReference type="Proteomes" id="UP001327560">
    <property type="component" value="Chromosome 5"/>
</dbReference>
<evidence type="ECO:0000313" key="3">
    <source>
        <dbReference type="Proteomes" id="UP001327560"/>
    </source>
</evidence>
<keyword evidence="1" id="KW-0472">Membrane</keyword>
<keyword evidence="1" id="KW-0812">Transmembrane</keyword>
<dbReference type="AlphaFoldDB" id="A0AAQ3QFI8"/>
<keyword evidence="1" id="KW-1133">Transmembrane helix</keyword>
<reference evidence="2 3" key="1">
    <citation type="submission" date="2023-10" db="EMBL/GenBank/DDBJ databases">
        <title>Chromosome-scale genome assembly provides insights into flower coloration mechanisms of Canna indica.</title>
        <authorList>
            <person name="Li C."/>
        </authorList>
    </citation>
    <scope>NUCLEOTIDE SEQUENCE [LARGE SCALE GENOMIC DNA]</scope>
    <source>
        <tissue evidence="2">Flower</tissue>
    </source>
</reference>
<evidence type="ECO:0000313" key="2">
    <source>
        <dbReference type="EMBL" id="WOL09089.1"/>
    </source>
</evidence>
<protein>
    <submittedName>
        <fullName evidence="2">Uncharacterized protein</fullName>
    </submittedName>
</protein>
<feature type="transmembrane region" description="Helical" evidence="1">
    <location>
        <begin position="139"/>
        <end position="160"/>
    </location>
</feature>
<accession>A0AAQ3QFI8</accession>
<dbReference type="EMBL" id="CP136894">
    <property type="protein sequence ID" value="WOL09089.1"/>
    <property type="molecule type" value="Genomic_DNA"/>
</dbReference>
<proteinExistence type="predicted"/>
<feature type="transmembrane region" description="Helical" evidence="1">
    <location>
        <begin position="60"/>
        <end position="81"/>
    </location>
</feature>